<dbReference type="AlphaFoldDB" id="A0A2S9YU11"/>
<sequence length="491" mass="54770">MQRISSIALTMTVLTAVACTSREDRMRQQMAFDSMTPDDGKTADDVPKIPPHPTRDALEPVLTLLYAADSLPAVQEASDAVPEGQDFAITNPGVLAIVNIRSGTSKAEQAKAIIRGVAEADAFAVRNDAELYFPEQLNKIKYAFSPEERDLIRVVYGDLRLLDFFSSEGADTAINALDGELKTAATELKADYLARKDEIWDSWMGVKMYARRVVAYDQPFKPVLRNLRKTFEMKEPEPITWEAAHDAEFASWAKTINGDDALFKMFNNLDKLREQEEFRGDTHARWAMQGSSLIPEGVKVKPEPELGFGIHREDLGGGYQEITFVFDKKLRGDALREAYLRSLIYRQVFSDFATLSAAGGDFETGQVPDENDPDYAYCASRMALDGAINDFADTQPLLAGLNSTEKNEDKLVSAAVDCVLERIPKGINRGVEGDDARPPAMYTRTALFQMLARFTKVDVNLDNMKKDVEKPAEVEDAEAFLKAYDKKKRGR</sequence>
<evidence type="ECO:0008006" key="3">
    <source>
        <dbReference type="Google" id="ProtNLM"/>
    </source>
</evidence>
<accession>A0A2S9YU11</accession>
<proteinExistence type="predicted"/>
<organism evidence="1 2">
    <name type="scientific">Enhygromyxa salina</name>
    <dbReference type="NCBI Taxonomy" id="215803"/>
    <lineage>
        <taxon>Bacteria</taxon>
        <taxon>Pseudomonadati</taxon>
        <taxon>Myxococcota</taxon>
        <taxon>Polyangia</taxon>
        <taxon>Nannocystales</taxon>
        <taxon>Nannocystaceae</taxon>
        <taxon>Enhygromyxa</taxon>
    </lineage>
</organism>
<dbReference type="RefSeq" id="WP_106088713.1">
    <property type="nucleotide sequence ID" value="NZ_PVNL01000040.1"/>
</dbReference>
<evidence type="ECO:0000313" key="2">
    <source>
        <dbReference type="Proteomes" id="UP000238823"/>
    </source>
</evidence>
<evidence type="ECO:0000313" key="1">
    <source>
        <dbReference type="EMBL" id="PRQ08601.1"/>
    </source>
</evidence>
<reference evidence="1 2" key="1">
    <citation type="submission" date="2018-03" db="EMBL/GenBank/DDBJ databases">
        <title>Draft Genome Sequences of the Obligatory Marine Myxobacteria Enhygromyxa salina SWB007.</title>
        <authorList>
            <person name="Poehlein A."/>
            <person name="Moghaddam J.A."/>
            <person name="Harms H."/>
            <person name="Alanjari M."/>
            <person name="Koenig G.M."/>
            <person name="Daniel R."/>
            <person name="Schaeberle T.F."/>
        </authorList>
    </citation>
    <scope>NUCLEOTIDE SEQUENCE [LARGE SCALE GENOMIC DNA]</scope>
    <source>
        <strain evidence="1 2">SWB007</strain>
    </source>
</reference>
<name>A0A2S9YU11_9BACT</name>
<gene>
    <name evidence="1" type="ORF">ENSA7_16830</name>
</gene>
<comment type="caution">
    <text evidence="1">The sequence shown here is derived from an EMBL/GenBank/DDBJ whole genome shotgun (WGS) entry which is preliminary data.</text>
</comment>
<dbReference type="OrthoDB" id="5482333at2"/>
<dbReference type="PROSITE" id="PS51257">
    <property type="entry name" value="PROKAR_LIPOPROTEIN"/>
    <property type="match status" value="1"/>
</dbReference>
<protein>
    <recommendedName>
        <fullName evidence="3">Lipoprotein</fullName>
    </recommendedName>
</protein>
<dbReference type="Proteomes" id="UP000238823">
    <property type="component" value="Unassembled WGS sequence"/>
</dbReference>
<dbReference type="EMBL" id="PVNL01000040">
    <property type="protein sequence ID" value="PRQ08601.1"/>
    <property type="molecule type" value="Genomic_DNA"/>
</dbReference>